<dbReference type="PROSITE" id="PS51257">
    <property type="entry name" value="PROKAR_LIPOPROTEIN"/>
    <property type="match status" value="1"/>
</dbReference>
<evidence type="ECO:0000259" key="3">
    <source>
        <dbReference type="SMART" id="SM00062"/>
    </source>
</evidence>
<feature type="signal peptide" evidence="2">
    <location>
        <begin position="1"/>
        <end position="21"/>
    </location>
</feature>
<dbReference type="PANTHER" id="PTHR35936">
    <property type="entry name" value="MEMBRANE-BOUND LYTIC MUREIN TRANSGLYCOSYLASE F"/>
    <property type="match status" value="1"/>
</dbReference>
<dbReference type="EMBL" id="FRFE01000026">
    <property type="protein sequence ID" value="SHO51609.1"/>
    <property type="molecule type" value="Genomic_DNA"/>
</dbReference>
<evidence type="ECO:0000313" key="5">
    <source>
        <dbReference type="Proteomes" id="UP000184603"/>
    </source>
</evidence>
<dbReference type="Proteomes" id="UP000184603">
    <property type="component" value="Unassembled WGS sequence"/>
</dbReference>
<dbReference type="Gene3D" id="3.40.190.10">
    <property type="entry name" value="Periplasmic binding protein-like II"/>
    <property type="match status" value="2"/>
</dbReference>
<dbReference type="InterPro" id="IPR001638">
    <property type="entry name" value="Solute-binding_3/MltF_N"/>
</dbReference>
<dbReference type="SUPFAM" id="SSF53850">
    <property type="entry name" value="Periplasmic binding protein-like II"/>
    <property type="match status" value="1"/>
</dbReference>
<dbReference type="AlphaFoldDB" id="A0A1M7YGB2"/>
<feature type="domain" description="Solute-binding protein family 3/N-terminal" evidence="3">
    <location>
        <begin position="35"/>
        <end position="279"/>
    </location>
</feature>
<evidence type="ECO:0000313" key="4">
    <source>
        <dbReference type="EMBL" id="SHO51609.1"/>
    </source>
</evidence>
<dbReference type="SMART" id="SM00062">
    <property type="entry name" value="PBPb"/>
    <property type="match status" value="1"/>
</dbReference>
<proteinExistence type="predicted"/>
<evidence type="ECO:0000256" key="2">
    <source>
        <dbReference type="SAM" id="SignalP"/>
    </source>
</evidence>
<dbReference type="Pfam" id="PF00497">
    <property type="entry name" value="SBP_bac_3"/>
    <property type="match status" value="1"/>
</dbReference>
<reference evidence="4 5" key="1">
    <citation type="submission" date="2016-12" db="EMBL/GenBank/DDBJ databases">
        <authorList>
            <person name="Song W.-J."/>
            <person name="Kurnit D.M."/>
        </authorList>
    </citation>
    <scope>NUCLEOTIDE SEQUENCE [LARGE SCALE GENOMIC DNA]</scope>
    <source>
        <strain evidence="4 5">DSM 18488</strain>
    </source>
</reference>
<organism evidence="4 5">
    <name type="scientific">Desulfopila aestuarii DSM 18488</name>
    <dbReference type="NCBI Taxonomy" id="1121416"/>
    <lineage>
        <taxon>Bacteria</taxon>
        <taxon>Pseudomonadati</taxon>
        <taxon>Thermodesulfobacteriota</taxon>
        <taxon>Desulfobulbia</taxon>
        <taxon>Desulfobulbales</taxon>
        <taxon>Desulfocapsaceae</taxon>
        <taxon>Desulfopila</taxon>
    </lineage>
</organism>
<gene>
    <name evidence="4" type="ORF">SAMN02745220_04094</name>
</gene>
<dbReference type="OrthoDB" id="368476at2"/>
<dbReference type="STRING" id="1121416.SAMN02745220_04094"/>
<dbReference type="RefSeq" id="WP_073615520.1">
    <property type="nucleotide sequence ID" value="NZ_FRFE01000026.1"/>
</dbReference>
<dbReference type="PANTHER" id="PTHR35936:SF17">
    <property type="entry name" value="ARGININE-BINDING EXTRACELLULAR PROTEIN ARTP"/>
    <property type="match status" value="1"/>
</dbReference>
<sequence>MKNKFALLLLTFFLACSPAVANDLTDIKKRGVLRHLGVPYANFIDGSGGGLSVEMMQLFAKYLGVQYQYVETTWSSVIPDLVGRKVIPDGENVIFGDATPIKGDVIANGLTILDWRQKAVAYSHPTFPTQVWLISGLSSDLRPISPSGDLDKDIAAVKALLPGREVLGKADTCLDPSLYRLQEEGTQIRFFPGGMNELAPAVIKGESETAILDVPDALVALGKWPGQFKIIGPLSPQQQMGVAFRPDDIELLEAFNGFFRKISEDGRYLNLVKRYYPDVLDYYPDFFSR</sequence>
<protein>
    <submittedName>
        <fullName evidence="4">Amino acid ABC transporter substrate-binding protein, PAAT family</fullName>
    </submittedName>
</protein>
<feature type="chain" id="PRO_5012771380" evidence="2">
    <location>
        <begin position="22"/>
        <end position="289"/>
    </location>
</feature>
<evidence type="ECO:0000256" key="1">
    <source>
        <dbReference type="ARBA" id="ARBA00022729"/>
    </source>
</evidence>
<keyword evidence="1 2" id="KW-0732">Signal</keyword>
<name>A0A1M7YGB2_9BACT</name>
<accession>A0A1M7YGB2</accession>
<keyword evidence="5" id="KW-1185">Reference proteome</keyword>